<accession>A0A7W6PQC4</accession>
<dbReference type="PANTHER" id="PTHR43435:SF4">
    <property type="entry name" value="FGGY CARBOHYDRATE KINASE DOMAIN-CONTAINING PROTEIN"/>
    <property type="match status" value="1"/>
</dbReference>
<comment type="similarity">
    <text evidence="1">Belongs to the FGGY kinase family.</text>
</comment>
<dbReference type="AlphaFoldDB" id="A0A7W6PQC4"/>
<reference evidence="6 7" key="1">
    <citation type="submission" date="2020-08" db="EMBL/GenBank/DDBJ databases">
        <title>Genomic Encyclopedia of Type Strains, Phase IV (KMG-IV): sequencing the most valuable type-strain genomes for metagenomic binning, comparative biology and taxonomic classification.</title>
        <authorList>
            <person name="Goeker M."/>
        </authorList>
    </citation>
    <scope>NUCLEOTIDE SEQUENCE [LARGE SCALE GENOMIC DNA]</scope>
    <source>
        <strain evidence="6 7">DSM 29514</strain>
    </source>
</reference>
<comment type="caution">
    <text evidence="6">The sequence shown here is derived from an EMBL/GenBank/DDBJ whole genome shotgun (WGS) entry which is preliminary data.</text>
</comment>
<evidence type="ECO:0000313" key="7">
    <source>
        <dbReference type="Proteomes" id="UP000519897"/>
    </source>
</evidence>
<dbReference type="PIRSF" id="PIRSF000538">
    <property type="entry name" value="GlpK"/>
    <property type="match status" value="1"/>
</dbReference>
<evidence type="ECO:0000256" key="3">
    <source>
        <dbReference type="ARBA" id="ARBA00022777"/>
    </source>
</evidence>
<dbReference type="GO" id="GO:0005737">
    <property type="term" value="C:cytoplasm"/>
    <property type="evidence" value="ECO:0007669"/>
    <property type="project" value="TreeGrafter"/>
</dbReference>
<protein>
    <submittedName>
        <fullName evidence="6">FGGY-family pentulose kinase</fullName>
    </submittedName>
</protein>
<dbReference type="GO" id="GO:0019321">
    <property type="term" value="P:pentose metabolic process"/>
    <property type="evidence" value="ECO:0007669"/>
    <property type="project" value="TreeGrafter"/>
</dbReference>
<dbReference type="Gene3D" id="3.30.420.40">
    <property type="match status" value="1"/>
</dbReference>
<organism evidence="6 7">
    <name type="scientific">Rhizobium rhizoryzae</name>
    <dbReference type="NCBI Taxonomy" id="451876"/>
    <lineage>
        <taxon>Bacteria</taxon>
        <taxon>Pseudomonadati</taxon>
        <taxon>Pseudomonadota</taxon>
        <taxon>Alphaproteobacteria</taxon>
        <taxon>Hyphomicrobiales</taxon>
        <taxon>Rhizobiaceae</taxon>
        <taxon>Rhizobium/Agrobacterium group</taxon>
        <taxon>Rhizobium</taxon>
    </lineage>
</organism>
<evidence type="ECO:0000259" key="4">
    <source>
        <dbReference type="Pfam" id="PF00370"/>
    </source>
</evidence>
<evidence type="ECO:0000259" key="5">
    <source>
        <dbReference type="Pfam" id="PF02782"/>
    </source>
</evidence>
<dbReference type="NCBIfam" id="TIGR01315">
    <property type="entry name" value="5C_CHO_kinase"/>
    <property type="match status" value="1"/>
</dbReference>
<evidence type="ECO:0000256" key="2">
    <source>
        <dbReference type="ARBA" id="ARBA00022679"/>
    </source>
</evidence>
<dbReference type="InterPro" id="IPR006003">
    <property type="entry name" value="FGGY_RbtK-like"/>
</dbReference>
<gene>
    <name evidence="6" type="ORF">GGQ72_002577</name>
</gene>
<evidence type="ECO:0000313" key="6">
    <source>
        <dbReference type="EMBL" id="MBB4144025.1"/>
    </source>
</evidence>
<keyword evidence="2" id="KW-0808">Transferase</keyword>
<proteinExistence type="inferred from homology"/>
<dbReference type="EMBL" id="JACIEC010000002">
    <property type="protein sequence ID" value="MBB4144025.1"/>
    <property type="molecule type" value="Genomic_DNA"/>
</dbReference>
<evidence type="ECO:0000256" key="1">
    <source>
        <dbReference type="ARBA" id="ARBA00009156"/>
    </source>
</evidence>
<feature type="domain" description="Carbohydrate kinase FGGY C-terminal" evidence="5">
    <location>
        <begin position="292"/>
        <end position="491"/>
    </location>
</feature>
<feature type="domain" description="Carbohydrate kinase FGGY N-terminal" evidence="4">
    <location>
        <begin position="19"/>
        <end position="275"/>
    </location>
</feature>
<dbReference type="PANTHER" id="PTHR43435">
    <property type="entry name" value="RIBULOKINASE"/>
    <property type="match status" value="1"/>
</dbReference>
<dbReference type="Gene3D" id="1.20.58.2240">
    <property type="match status" value="1"/>
</dbReference>
<keyword evidence="7" id="KW-1185">Reference proteome</keyword>
<dbReference type="SUPFAM" id="SSF53067">
    <property type="entry name" value="Actin-like ATPase domain"/>
    <property type="match status" value="2"/>
</dbReference>
<dbReference type="Pfam" id="PF00370">
    <property type="entry name" value="FGGY_N"/>
    <property type="match status" value="1"/>
</dbReference>
<dbReference type="InterPro" id="IPR018484">
    <property type="entry name" value="FGGY_N"/>
</dbReference>
<dbReference type="Proteomes" id="UP000519897">
    <property type="component" value="Unassembled WGS sequence"/>
</dbReference>
<dbReference type="CDD" id="cd07782">
    <property type="entry name" value="ASKHA_NBD_FGGY_D-RBK"/>
    <property type="match status" value="1"/>
</dbReference>
<sequence>MRTRVLAQRDGKQSLMREYLVAVDIGTTSARAGIFSRDGRMLAKARHPIEMRRGPADFAEHDSEDIWRATCSAVRQALSASGVKASQIAGLGFDATCSLVIRDSQGAQLSVSETGDARFDTIVWLDHRAVAEAEEMNATGHPVLDHVGGSLSPEMQIPKLMWFKRYMPQQWQKSGFFFDLADFMTWRATGSAARSRSTLTAKWNYLAHEPEGWNTSFLALAGLEDFRDKGNLPDRSAGPGEAIGHLSAHAAQELGLDQGCVVAAGLIDAYAGGLGLLAGVLADDDALERNAALIGGTSSCLVAFSRTERHGSSLWGPFFEAALDRFWLVEGSQSATGALLDHIVRMHASGGEPDSARHQAIIDRIIVLRQREGDRFGEGLHVLPDFHGNRSPLANPRATGVMSGLTLDTSFDGLCRIYWRTCVALVLGLRHILDAMEAIGYRFDMLHAGGGHIHNPLLVELYADVTGRSIRIPHAPDAVLLGSAMAASVAAGMNATMADAGRAMDQGGTIRRCDPARRDVYERDYRRFMAMHRHRAELEGI</sequence>
<dbReference type="InterPro" id="IPR018485">
    <property type="entry name" value="FGGY_C"/>
</dbReference>
<dbReference type="InterPro" id="IPR043129">
    <property type="entry name" value="ATPase_NBD"/>
</dbReference>
<name>A0A7W6PQC4_9HYPH</name>
<dbReference type="InterPro" id="IPR000577">
    <property type="entry name" value="Carb_kinase_FGGY"/>
</dbReference>
<dbReference type="Pfam" id="PF02782">
    <property type="entry name" value="FGGY_C"/>
    <property type="match status" value="1"/>
</dbReference>
<dbReference type="GO" id="GO:0019150">
    <property type="term" value="F:D-ribulokinase activity"/>
    <property type="evidence" value="ECO:0007669"/>
    <property type="project" value="TreeGrafter"/>
</dbReference>
<keyword evidence="3 6" id="KW-0418">Kinase</keyword>